<dbReference type="KEGG" id="lpav:PLANPX_5855"/>
<evidence type="ECO:0000259" key="3">
    <source>
        <dbReference type="Pfam" id="PF02230"/>
    </source>
</evidence>
<dbReference type="InterPro" id="IPR003140">
    <property type="entry name" value="PLipase/COase/thioEstase"/>
</dbReference>
<protein>
    <recommendedName>
        <fullName evidence="3">Phospholipase/carboxylesterase/thioesterase domain-containing protein</fullName>
    </recommendedName>
</protein>
<evidence type="ECO:0000256" key="2">
    <source>
        <dbReference type="ARBA" id="ARBA00022801"/>
    </source>
</evidence>
<organism evidence="4 5">
    <name type="scientific">Lacipirellula parvula</name>
    <dbReference type="NCBI Taxonomy" id="2650471"/>
    <lineage>
        <taxon>Bacteria</taxon>
        <taxon>Pseudomonadati</taxon>
        <taxon>Planctomycetota</taxon>
        <taxon>Planctomycetia</taxon>
        <taxon>Pirellulales</taxon>
        <taxon>Lacipirellulaceae</taxon>
        <taxon>Lacipirellula</taxon>
    </lineage>
</organism>
<keyword evidence="2" id="KW-0378">Hydrolase</keyword>
<name>A0A5K7XN74_9BACT</name>
<evidence type="ECO:0000313" key="4">
    <source>
        <dbReference type="EMBL" id="BBO36243.1"/>
    </source>
</evidence>
<sequence>MEADRALPTGQRRWKRAVGVGILSLLVGAFATWSWQPQATVVHGSIIIDGEPREYRLVAPSVDKRAEGFIPSVFPSHPTPAKPNHNIPVIFALHGALDTVDEMAAYTELDRLAIEKGFLLVYLQGRMLNWPPFIPPENPGIYEPDAKFFNAMCDFVVREYDVDPQRIYLLGVSQGGAAANALTAMCSDQIAATVVGCGWLPDPLGDSPLQTANKCPMLFLVGDRDRQVPPAMVRKGYEAFERAGHPVEFRMIEGFGHGWPRRENERVWEFLEGKRLEKGSE</sequence>
<dbReference type="GO" id="GO:0016787">
    <property type="term" value="F:hydrolase activity"/>
    <property type="evidence" value="ECO:0007669"/>
    <property type="project" value="UniProtKB-KW"/>
</dbReference>
<dbReference type="Proteomes" id="UP000326837">
    <property type="component" value="Chromosome"/>
</dbReference>
<reference evidence="5" key="1">
    <citation type="submission" date="2019-10" db="EMBL/GenBank/DDBJ databases">
        <title>Lacipirellula parvula gen. nov., sp. nov., representing a lineage of planctomycetes widespread in freshwater anoxic habitats, and description of the family Lacipirellulaceae.</title>
        <authorList>
            <person name="Dedysh S.N."/>
            <person name="Kulichevskaya I.S."/>
            <person name="Beletsky A.V."/>
            <person name="Rakitin A.L."/>
            <person name="Mardanov A.V."/>
            <person name="Ivanova A.A."/>
            <person name="Saltykova V.X."/>
            <person name="Rijpstra W.I.C."/>
            <person name="Sinninghe Damste J.S."/>
            <person name="Ravin N.V."/>
        </authorList>
    </citation>
    <scope>NUCLEOTIDE SEQUENCE [LARGE SCALE GENOMIC DNA]</scope>
    <source>
        <strain evidence="5">PX69</strain>
    </source>
</reference>
<dbReference type="AlphaFoldDB" id="A0A5K7XN74"/>
<dbReference type="EMBL" id="AP021861">
    <property type="protein sequence ID" value="BBO36243.1"/>
    <property type="molecule type" value="Genomic_DNA"/>
</dbReference>
<dbReference type="Gene3D" id="3.40.50.1820">
    <property type="entry name" value="alpha/beta hydrolase"/>
    <property type="match status" value="1"/>
</dbReference>
<evidence type="ECO:0000256" key="1">
    <source>
        <dbReference type="ARBA" id="ARBA00022729"/>
    </source>
</evidence>
<dbReference type="InterPro" id="IPR050955">
    <property type="entry name" value="Plant_Biomass_Hydrol_Est"/>
</dbReference>
<gene>
    <name evidence="4" type="ORF">PLANPX_5855</name>
</gene>
<dbReference type="PANTHER" id="PTHR43037:SF5">
    <property type="entry name" value="FERULOYL ESTERASE"/>
    <property type="match status" value="1"/>
</dbReference>
<dbReference type="PANTHER" id="PTHR43037">
    <property type="entry name" value="UNNAMED PRODUCT-RELATED"/>
    <property type="match status" value="1"/>
</dbReference>
<feature type="domain" description="Phospholipase/carboxylesterase/thioesterase" evidence="3">
    <location>
        <begin position="160"/>
        <end position="272"/>
    </location>
</feature>
<dbReference type="InterPro" id="IPR029058">
    <property type="entry name" value="AB_hydrolase_fold"/>
</dbReference>
<proteinExistence type="predicted"/>
<keyword evidence="5" id="KW-1185">Reference proteome</keyword>
<dbReference type="Pfam" id="PF02230">
    <property type="entry name" value="Abhydrolase_2"/>
    <property type="match status" value="1"/>
</dbReference>
<accession>A0A5K7XN74</accession>
<dbReference type="SUPFAM" id="SSF53474">
    <property type="entry name" value="alpha/beta-Hydrolases"/>
    <property type="match status" value="1"/>
</dbReference>
<keyword evidence="1" id="KW-0732">Signal</keyword>
<evidence type="ECO:0000313" key="5">
    <source>
        <dbReference type="Proteomes" id="UP000326837"/>
    </source>
</evidence>